<feature type="region of interest" description="Disordered" evidence="1">
    <location>
        <begin position="2425"/>
        <end position="2484"/>
    </location>
</feature>
<evidence type="ECO:0000313" key="3">
    <source>
        <dbReference type="EMBL" id="EFJ17499.1"/>
    </source>
</evidence>
<feature type="region of interest" description="Disordered" evidence="1">
    <location>
        <begin position="2339"/>
        <end position="2367"/>
    </location>
</feature>
<dbReference type="Proteomes" id="UP000001514">
    <property type="component" value="Unassembled WGS sequence"/>
</dbReference>
<gene>
    <name evidence="3" type="primary">KIP-2</name>
    <name evidence="3" type="ORF">SELMODRAFT_178845</name>
</gene>
<feature type="compositionally biased region" description="Polar residues" evidence="1">
    <location>
        <begin position="2136"/>
        <end position="2145"/>
    </location>
</feature>
<keyword evidence="4" id="KW-1185">Reference proteome</keyword>
<dbReference type="eggNOG" id="KOG1910">
    <property type="taxonomic scope" value="Eukaryota"/>
</dbReference>
<dbReference type="Gramene" id="EFJ17499">
    <property type="protein sequence ID" value="EFJ17499"/>
    <property type="gene ID" value="SELMODRAFT_178845"/>
</dbReference>
<name>D8SDE3_SELML</name>
<proteinExistence type="predicted"/>
<feature type="compositionally biased region" description="Polar residues" evidence="1">
    <location>
        <begin position="2157"/>
        <end position="2168"/>
    </location>
</feature>
<dbReference type="PANTHER" id="PTHR15678">
    <property type="entry name" value="ANTIGEN MLAA-22-RELATED"/>
    <property type="match status" value="1"/>
</dbReference>
<dbReference type="SMART" id="SM01214">
    <property type="entry name" value="Fmp27_GFWDK"/>
    <property type="match status" value="1"/>
</dbReference>
<dbReference type="OMA" id="CVKFCIR"/>
<sequence length="2484" mass="279403">MELTPLKFLLLFLLLAVVGYVVFTCTARLVAWVVSRMIGGTVRFRIAGINGIKEISIDLHKGPVAYLTVSELKVSVKKPPGTTGWNILSWSSKLQLIISDVEVVLRKHKSSRPRGKKRHRHNSTGRGIWMVVTNVAKYLSVSVNEIAVKTTATITLDVKELEVDTFRDDAAVFSLGVKFYLAPIVLYLGEDKRLTDAPGIFRPLRKIEANGDFYFSLEHLSVSGIIDHDREAGMVIKQLEAGCGEAILNVSAESMPRGPLETVSDTDPQEIPHIENHESREIHPEYEARILARKIPEAINFSLPKFTIEAKTSSGLASFKNEIKGIFLHGSRSSPLDNVGVISLLDIEVDLGEIHVFQDEESSVLDIMKVSVNVSVEFPTQLVRPLRVEVDVKLGGTQVNLHMSRYDEFMQLKSFRPVKKKRRSSSTAPTRKMSISWSCSISAPEMAIFFYSLERWAFMHVFSQTSHLYINIIPSHGVVVHAELGELYLNRIEKGMRVPTEFLVGVEGGSGCVLHLSRIAVDSGVEGAGETPAVTVEAGATEVYIGMLNIKAALFALASIKSCLKDRRTGITKEKERHKRGTTIKLQLEQLVFHLEEQMHVEDSTVSDPKKVNFGSQGGIVIITKQEDNLRTARVKPVAFNQTSSSGVKQKLTVTFSLIVVSLDREKKTTLLELESGRMLYEEVGADEKNVAEKTLLAMHAVKLIHRPAKLANDVVMHFLLSARNVSLHWDPDVHLFFYQLSLGVKELLRNRGAAKNPKKAATSKSKAYYAVDIEDMNINAELADGVEGSVHIQSLFSEDAVVGMLFETVEVAFNKAAVARIDRLQVSRVPSLLQEQDMSRGRQLWDIVIHGAGVLIIMPYRLPLRAIDDAVEETWRGLKLAMVAKRNSMRRTSMPEFSKPKDRPSFQLHSMKLHVRGIKAEIEEEPLQGWLDEHHLLLQQQCRVLLVREKLLEESYAKVQLTKQEKRKMWEQLQEQSFQEYRRACSKLIPSRGSGACGTGFQAKFRTSVRRASLMSISAETLEFTLTRIKGGRSGMIEAIRRLDCVQPDVQVPFSRLYGGHVIFGMTSLAICLRDYTPMLSASSGRCEGIAIFAQQATCFQKQMVQHLYVGRWRAVEMLRSMSGTTPSYKFYSELPIELTTAKVCYGVGFEPAFADVSYAFTVALRRYNLSVREELVHRPPLVKKEKNLPWWDDMRYYVHGFNSITVSNFEWNFLATTDPYETQNRMHMISSTMVISQAEGSLSFQGDNFDMYISSWEALEKQHQFIHAPVFQLVITMDWTCASGAPLFHYLHAFPIEQRSRELVYDPFRSLSLSLIWSFSLQAYAPKGESGISMRRNRTGQKFSSPSQLPGSCRVDVPYMNLSAQDLMWVFKWWNLYYSPPHKLRSFSRWPRFGVERLPRSGNLSLDKVLTEFILRVDSTPAFIRHTSVTDDDPAEGLTFSMQKLRYELCYSRGLQRYTFETKRDILDLVYQGLDVHLLKTKLKALSDSENGIHSSAHSDKLKEDGFLLSTDCFTLRRQSPKADTARLSPWRENVQVRGSGHYRLSDSENDPPDATSSDPSDDDGLNAVLADNCLRVSLYSLKLFWTVCNRDAVWAWVGDISKAFEAPKPSPSRQYAQRKLVEEKQKATVLAEQGAKAISSAPSQESMKINFCFSEMLRSRLKENVEEEETLQFMVNVIQPQFNLHSEDAHGRFLLAAASGRVLARSFHSTFYVGLEELLQQALGAASFSTLGSIPELSWKRRELSVLLEHVQAHVAPTDVDPGAGIQWLPRIPRGAVKVKRTGALLERVFLPCSMYFQYIRHKGGSTDCKAKALKDLSFNSPNITATMTSRQFHIMVDVLSSLLFATLPKPRKREEEEDVVEEADEVVPEGVEEVELARIKLEQADRDVKLISDDLKIIRLRWRTAADGGASPDQLSLKESPENSLNRALTTSGLVRKLESELVFKKKERKVAYTSVRSAMHRAAQQEREKNKIPSAAMRISWAIDKVVWSMLSDGDTFAEAEISSMILNVDRDFNNVGVARFTTKSFVVKNCVRLAKSNVLSAWNPPAEWGRNVMLRVDAKQGPPREGLSLLEMFQVEIYPLRIHLTEVMYTMMWEYFFPGDEQDPQKRQEVWNSGTKRSKKGVAVFESTKEPSVSKTSAPGTPPTVHGGQAPQRSTAQARRLSSANGLHSQCSFCSPLNQSKNLLEHQRSASLDKFWGEKDTEGFTSELVLFSNSNAAASDDALAATSAVVEVDITKSKDARKARTGKAPQEDKKEAKSRKIFLEIHNIKISQVELLVTYEGSKISVSELRLLMDTFTRTEFTGSWRRLFSSVKKHIIWGVLKSVTGMQGKKFKDKMQAQAREPFQDSDSNSSDSGITSKISTKERFPIPIPHFSSAGEGFVSSIRGLFNSQRKNMVRKIRGEENQHEWSDGELASRATHKGKTKLLRRHSKKRASISKGSIILGERYCPSPRASSSPYHSDGEASSGGSSTYEDFDTS</sequence>
<feature type="region of interest" description="Disordered" evidence="1">
    <location>
        <begin position="1541"/>
        <end position="1565"/>
    </location>
</feature>
<dbReference type="InterPro" id="IPR019441">
    <property type="entry name" value="FMP27/BLTP2/Hobbit_GFWDK_RBG"/>
</dbReference>
<dbReference type="FunCoup" id="D8SDE3">
    <property type="interactions" value="3008"/>
</dbReference>
<dbReference type="EMBL" id="GL377613">
    <property type="protein sequence ID" value="EFJ17499.1"/>
    <property type="molecule type" value="Genomic_DNA"/>
</dbReference>
<dbReference type="STRING" id="88036.D8SDE3"/>
<dbReference type="PANTHER" id="PTHR15678:SF6">
    <property type="entry name" value="BRIDGE-LIKE LIPID TRANSFER PROTEIN FAMILY MEMBER 2"/>
    <property type="match status" value="1"/>
</dbReference>
<dbReference type="Pfam" id="PF10344">
    <property type="entry name" value="Hobbit"/>
    <property type="match status" value="1"/>
</dbReference>
<dbReference type="InterPro" id="IPR045167">
    <property type="entry name" value="Hobbit"/>
</dbReference>
<feature type="domain" description="FMP27/BLTP2/Hobbit GFWDK motif-containing RBG unit" evidence="2">
    <location>
        <begin position="1076"/>
        <end position="1224"/>
    </location>
</feature>
<evidence type="ECO:0000313" key="4">
    <source>
        <dbReference type="Proteomes" id="UP000001514"/>
    </source>
</evidence>
<protein>
    <submittedName>
        <fullName evidence="3">Uncharacterized protein KIP-2</fullName>
    </submittedName>
</protein>
<dbReference type="KEGG" id="smo:SELMODRAFT_178845"/>
<feature type="region of interest" description="Disordered" evidence="1">
    <location>
        <begin position="2127"/>
        <end position="2168"/>
    </location>
</feature>
<feature type="compositionally biased region" description="Low complexity" evidence="1">
    <location>
        <begin position="2353"/>
        <end position="2366"/>
    </location>
</feature>
<evidence type="ECO:0000256" key="1">
    <source>
        <dbReference type="SAM" id="MobiDB-lite"/>
    </source>
</evidence>
<accession>D8SDE3</accession>
<feature type="compositionally biased region" description="Basic residues" evidence="1">
    <location>
        <begin position="2425"/>
        <end position="2441"/>
    </location>
</feature>
<organism evidence="4">
    <name type="scientific">Selaginella moellendorffii</name>
    <name type="common">Spikemoss</name>
    <dbReference type="NCBI Taxonomy" id="88036"/>
    <lineage>
        <taxon>Eukaryota</taxon>
        <taxon>Viridiplantae</taxon>
        <taxon>Streptophyta</taxon>
        <taxon>Embryophyta</taxon>
        <taxon>Tracheophyta</taxon>
        <taxon>Lycopodiopsida</taxon>
        <taxon>Selaginellales</taxon>
        <taxon>Selaginellaceae</taxon>
        <taxon>Selaginella</taxon>
    </lineage>
</organism>
<dbReference type="HOGENOM" id="CLU_000876_0_0_1"/>
<dbReference type="InParanoid" id="D8SDE3"/>
<reference evidence="3 4" key="1">
    <citation type="journal article" date="2011" name="Science">
        <title>The Selaginella genome identifies genetic changes associated with the evolution of vascular plants.</title>
        <authorList>
            <person name="Banks J.A."/>
            <person name="Nishiyama T."/>
            <person name="Hasebe M."/>
            <person name="Bowman J.L."/>
            <person name="Gribskov M."/>
            <person name="dePamphilis C."/>
            <person name="Albert V.A."/>
            <person name="Aono N."/>
            <person name="Aoyama T."/>
            <person name="Ambrose B.A."/>
            <person name="Ashton N.W."/>
            <person name="Axtell M.J."/>
            <person name="Barker E."/>
            <person name="Barker M.S."/>
            <person name="Bennetzen J.L."/>
            <person name="Bonawitz N.D."/>
            <person name="Chapple C."/>
            <person name="Cheng C."/>
            <person name="Correa L.G."/>
            <person name="Dacre M."/>
            <person name="DeBarry J."/>
            <person name="Dreyer I."/>
            <person name="Elias M."/>
            <person name="Engstrom E.M."/>
            <person name="Estelle M."/>
            <person name="Feng L."/>
            <person name="Finet C."/>
            <person name="Floyd S.K."/>
            <person name="Frommer W.B."/>
            <person name="Fujita T."/>
            <person name="Gramzow L."/>
            <person name="Gutensohn M."/>
            <person name="Harholt J."/>
            <person name="Hattori M."/>
            <person name="Heyl A."/>
            <person name="Hirai T."/>
            <person name="Hiwatashi Y."/>
            <person name="Ishikawa M."/>
            <person name="Iwata M."/>
            <person name="Karol K.G."/>
            <person name="Koehler B."/>
            <person name="Kolukisaoglu U."/>
            <person name="Kubo M."/>
            <person name="Kurata T."/>
            <person name="Lalonde S."/>
            <person name="Li K."/>
            <person name="Li Y."/>
            <person name="Litt A."/>
            <person name="Lyons E."/>
            <person name="Manning G."/>
            <person name="Maruyama T."/>
            <person name="Michael T.P."/>
            <person name="Mikami K."/>
            <person name="Miyazaki S."/>
            <person name="Morinaga S."/>
            <person name="Murata T."/>
            <person name="Mueller-Roeber B."/>
            <person name="Nelson D.R."/>
            <person name="Obara M."/>
            <person name="Oguri Y."/>
            <person name="Olmstead R.G."/>
            <person name="Onodera N."/>
            <person name="Petersen B.L."/>
            <person name="Pils B."/>
            <person name="Prigge M."/>
            <person name="Rensing S.A."/>
            <person name="Riano-Pachon D.M."/>
            <person name="Roberts A.W."/>
            <person name="Sato Y."/>
            <person name="Scheller H.V."/>
            <person name="Schulz B."/>
            <person name="Schulz C."/>
            <person name="Shakirov E.V."/>
            <person name="Shibagaki N."/>
            <person name="Shinohara N."/>
            <person name="Shippen D.E."/>
            <person name="Soerensen I."/>
            <person name="Sotooka R."/>
            <person name="Sugimoto N."/>
            <person name="Sugita M."/>
            <person name="Sumikawa N."/>
            <person name="Tanurdzic M."/>
            <person name="Theissen G."/>
            <person name="Ulvskov P."/>
            <person name="Wakazuki S."/>
            <person name="Weng J.K."/>
            <person name="Willats W.W."/>
            <person name="Wipf D."/>
            <person name="Wolf P.G."/>
            <person name="Yang L."/>
            <person name="Zimmer A.D."/>
            <person name="Zhu Q."/>
            <person name="Mitros T."/>
            <person name="Hellsten U."/>
            <person name="Loque D."/>
            <person name="Otillar R."/>
            <person name="Salamov A."/>
            <person name="Schmutz J."/>
            <person name="Shapiro H."/>
            <person name="Lindquist E."/>
            <person name="Lucas S."/>
            <person name="Rokhsar D."/>
            <person name="Grigoriev I.V."/>
        </authorList>
    </citation>
    <scope>NUCLEOTIDE SEQUENCE [LARGE SCALE GENOMIC DNA]</scope>
</reference>
<evidence type="ECO:0000259" key="2">
    <source>
        <dbReference type="SMART" id="SM01214"/>
    </source>
</evidence>